<dbReference type="PANTHER" id="PTHR24321">
    <property type="entry name" value="DEHYDROGENASES, SHORT CHAIN"/>
    <property type="match status" value="1"/>
</dbReference>
<dbReference type="RefSeq" id="WP_072844439.1">
    <property type="nucleotide sequence ID" value="NZ_FNAB01000001.1"/>
</dbReference>
<dbReference type="NCBIfam" id="NF005559">
    <property type="entry name" value="PRK07231.1"/>
    <property type="match status" value="1"/>
</dbReference>
<dbReference type="Pfam" id="PF13561">
    <property type="entry name" value="adh_short_C2"/>
    <property type="match status" value="1"/>
</dbReference>
<keyword evidence="4" id="KW-1185">Reference proteome</keyword>
<dbReference type="CDD" id="cd05233">
    <property type="entry name" value="SDR_c"/>
    <property type="match status" value="1"/>
</dbReference>
<name>A0A1G6MAJ6_9NOCA</name>
<dbReference type="SUPFAM" id="SSF51735">
    <property type="entry name" value="NAD(P)-binding Rossmann-fold domains"/>
    <property type="match status" value="1"/>
</dbReference>
<dbReference type="EMBL" id="FNAB01000001">
    <property type="protein sequence ID" value="SDC51955.1"/>
    <property type="molecule type" value="Genomic_DNA"/>
</dbReference>
<reference evidence="3 4" key="1">
    <citation type="submission" date="2016-10" db="EMBL/GenBank/DDBJ databases">
        <authorList>
            <person name="de Groot N.N."/>
        </authorList>
    </citation>
    <scope>NUCLEOTIDE SEQUENCE [LARGE SCALE GENOMIC DNA]</scope>
    <source>
        <strain evidence="3 4">JCM 11308</strain>
    </source>
</reference>
<dbReference type="PRINTS" id="PR00080">
    <property type="entry name" value="SDRFAMILY"/>
</dbReference>
<dbReference type="STRING" id="168276.SAMN05444580_10197"/>
<dbReference type="PRINTS" id="PR00081">
    <property type="entry name" value="GDHRDH"/>
</dbReference>
<organism evidence="3 4">
    <name type="scientific">Rhodococcus tukisamuensis</name>
    <dbReference type="NCBI Taxonomy" id="168276"/>
    <lineage>
        <taxon>Bacteria</taxon>
        <taxon>Bacillati</taxon>
        <taxon>Actinomycetota</taxon>
        <taxon>Actinomycetes</taxon>
        <taxon>Mycobacteriales</taxon>
        <taxon>Nocardiaceae</taxon>
        <taxon>Rhodococcus</taxon>
    </lineage>
</organism>
<evidence type="ECO:0000313" key="3">
    <source>
        <dbReference type="EMBL" id="SDC51955.1"/>
    </source>
</evidence>
<dbReference type="Gene3D" id="3.40.50.720">
    <property type="entry name" value="NAD(P)-binding Rossmann-like Domain"/>
    <property type="match status" value="1"/>
</dbReference>
<sequence length="254" mass="26238">MTGRNRFEAKSVIVTGAGSGIGRETALAFAREGALVTVADINKVGAEETVSAIEAEGCTARVSVVDVANAASVESMVEEAVDAYGRIDVLHNNAYWAPLNRSVVDTTEEEWDQALAVTLKSVWLGCKYAIPHMVKGGGGAIVNTASTASFVAGPSFAAYIAAKGGVLALTRSVAYDFGKQGIRCNGVAPGLVETPATEDVFSDPARVAPIRSHLLLGRHGQPGEIAQAVLFVASDDAAYMTGQTIVVDGGRLAG</sequence>
<dbReference type="Proteomes" id="UP000199417">
    <property type="component" value="Unassembled WGS sequence"/>
</dbReference>
<keyword evidence="2" id="KW-0560">Oxidoreductase</keyword>
<protein>
    <submittedName>
        <fullName evidence="3">NAD(P)-dependent dehydrogenase, short-chain alcohol dehydrogenase family</fullName>
    </submittedName>
</protein>
<dbReference type="InterPro" id="IPR036291">
    <property type="entry name" value="NAD(P)-bd_dom_sf"/>
</dbReference>
<dbReference type="FunFam" id="3.40.50.720:FF:000084">
    <property type="entry name" value="Short-chain dehydrogenase reductase"/>
    <property type="match status" value="1"/>
</dbReference>
<comment type="similarity">
    <text evidence="1">Belongs to the short-chain dehydrogenases/reductases (SDR) family.</text>
</comment>
<evidence type="ECO:0000256" key="2">
    <source>
        <dbReference type="ARBA" id="ARBA00023002"/>
    </source>
</evidence>
<gene>
    <name evidence="3" type="ORF">SAMN05444580_10197</name>
</gene>
<evidence type="ECO:0000256" key="1">
    <source>
        <dbReference type="ARBA" id="ARBA00006484"/>
    </source>
</evidence>
<evidence type="ECO:0000313" key="4">
    <source>
        <dbReference type="Proteomes" id="UP000199417"/>
    </source>
</evidence>
<dbReference type="PANTHER" id="PTHR24321:SF8">
    <property type="entry name" value="ESTRADIOL 17-BETA-DEHYDROGENASE 8-RELATED"/>
    <property type="match status" value="1"/>
</dbReference>
<proteinExistence type="inferred from homology"/>
<dbReference type="GO" id="GO:0016491">
    <property type="term" value="F:oxidoreductase activity"/>
    <property type="evidence" value="ECO:0007669"/>
    <property type="project" value="UniProtKB-KW"/>
</dbReference>
<accession>A0A1G6MAJ6</accession>
<dbReference type="InterPro" id="IPR002347">
    <property type="entry name" value="SDR_fam"/>
</dbReference>
<dbReference type="AlphaFoldDB" id="A0A1G6MAJ6"/>